<dbReference type="InterPro" id="IPR040355">
    <property type="entry name" value="FAM220A"/>
</dbReference>
<name>K9IZB5_DESRO</name>
<dbReference type="GO" id="GO:0097677">
    <property type="term" value="F:STAT family protein binding"/>
    <property type="evidence" value="ECO:0007669"/>
    <property type="project" value="TreeGrafter"/>
</dbReference>
<sequence>MRDRRGTLGACLAEVQGKNLDKLLCSLRTQESPRPSGAPSWAKKPAVDLHGNPHSETLSLAVRSDRSEASLLLHSGTTVLPYLKEPVRRNCASPVAQGKTVDLFFAPAEEHVAGGSCGVKGALVRDWLGGRSMATDGPRGRCCPGEPWGSGLQCHQKRSAMGVSEDEPSAFPETRGSEPEPSCLHSVLLPPSCAHPQVLLSGETECLSPGGSTPVLSEQTEGHRKVLPSVKSTSNDLQITLGLQAVPAFQVAKPVHHS</sequence>
<feature type="region of interest" description="Disordered" evidence="1">
    <location>
        <begin position="30"/>
        <end position="52"/>
    </location>
</feature>
<evidence type="ECO:0000259" key="2">
    <source>
        <dbReference type="Pfam" id="PF15487"/>
    </source>
</evidence>
<dbReference type="InterPro" id="IPR029155">
    <property type="entry name" value="SIPAR"/>
</dbReference>
<evidence type="ECO:0000256" key="1">
    <source>
        <dbReference type="SAM" id="MobiDB-lite"/>
    </source>
</evidence>
<organism evidence="3">
    <name type="scientific">Desmodus rotundus</name>
    <name type="common">Vampire bat</name>
    <dbReference type="NCBI Taxonomy" id="9430"/>
    <lineage>
        <taxon>Eukaryota</taxon>
        <taxon>Metazoa</taxon>
        <taxon>Chordata</taxon>
        <taxon>Craniata</taxon>
        <taxon>Vertebrata</taxon>
        <taxon>Euteleostomi</taxon>
        <taxon>Mammalia</taxon>
        <taxon>Eutheria</taxon>
        <taxon>Laurasiatheria</taxon>
        <taxon>Chiroptera</taxon>
        <taxon>Yangochiroptera</taxon>
        <taxon>Phyllostomidae</taxon>
        <taxon>Desmodontinae</taxon>
        <taxon>Desmodus</taxon>
    </lineage>
</organism>
<reference evidence="3" key="1">
    <citation type="submission" date="2012-11" db="EMBL/GenBank/DDBJ databases">
        <title>The Vampirome: Transcriptome and Proteome Analysis of the Submandibular and Accessory Glands of the Vampire Bat and Vector of Human Rabies, Desmodus rotundus.</title>
        <authorList>
            <person name="Francischetti I.M.B."/>
            <person name="Assumpcao T.C.F."/>
            <person name="Ma D."/>
            <person name="Vicente E.C."/>
            <person name="Ribeiro J.M.C."/>
        </authorList>
    </citation>
    <scope>NUCLEOTIDE SEQUENCE</scope>
    <source>
        <tissue evidence="3">Salivary gland</tissue>
    </source>
</reference>
<accession>K9IZB5</accession>
<dbReference type="GO" id="GO:0005634">
    <property type="term" value="C:nucleus"/>
    <property type="evidence" value="ECO:0007669"/>
    <property type="project" value="TreeGrafter"/>
</dbReference>
<dbReference type="EMBL" id="GABZ01007511">
    <property type="protein sequence ID" value="JAA46014.1"/>
    <property type="molecule type" value="mRNA"/>
</dbReference>
<proteinExistence type="evidence at transcript level"/>
<protein>
    <submittedName>
        <fullName evidence="3">Putative stat3-interacting protein as a repressor</fullName>
    </submittedName>
</protein>
<dbReference type="Pfam" id="PF15487">
    <property type="entry name" value="FAM220"/>
    <property type="match status" value="1"/>
</dbReference>
<dbReference type="AlphaFoldDB" id="K9IZB5"/>
<dbReference type="PANTHER" id="PTHR31980:SF1">
    <property type="entry name" value="PROTEIN FAM220A"/>
    <property type="match status" value="1"/>
</dbReference>
<dbReference type="PANTHER" id="PTHR31980">
    <property type="entry name" value="PROTEIN FAM220A"/>
    <property type="match status" value="1"/>
</dbReference>
<dbReference type="GO" id="GO:0000122">
    <property type="term" value="P:negative regulation of transcription by RNA polymerase II"/>
    <property type="evidence" value="ECO:0007669"/>
    <property type="project" value="TreeGrafter"/>
</dbReference>
<feature type="domain" description="SIPAR" evidence="2">
    <location>
        <begin position="2"/>
        <end position="250"/>
    </location>
</feature>
<evidence type="ECO:0000313" key="3">
    <source>
        <dbReference type="EMBL" id="JAA46014.1"/>
    </source>
</evidence>